<organism evidence="2 3">
    <name type="scientific">candidate division WWE3 bacterium CG06_land_8_20_14_3_00_42_16</name>
    <dbReference type="NCBI Taxonomy" id="1975083"/>
    <lineage>
        <taxon>Bacteria</taxon>
        <taxon>Katanobacteria</taxon>
    </lineage>
</organism>
<keyword evidence="1" id="KW-0812">Transmembrane</keyword>
<keyword evidence="1" id="KW-1133">Transmembrane helix</keyword>
<sequence length="143" mass="15279">MLEANKNNEITTEQTNKKRRSFLPVVVGLAVFLVIGLAALTIYFIANNSGSNQRNTTVSTQSGPAVTPVKVDFPYTVKSITLAVIVLNGENGDLTLSNNPNMVTVYKGATEASPKIGIQDLKIGDTVNLEFVPGELANLFLAP</sequence>
<evidence type="ECO:0000256" key="1">
    <source>
        <dbReference type="SAM" id="Phobius"/>
    </source>
</evidence>
<comment type="caution">
    <text evidence="2">The sequence shown here is derived from an EMBL/GenBank/DDBJ whole genome shotgun (WGS) entry which is preliminary data.</text>
</comment>
<dbReference type="AlphaFoldDB" id="A0A2M7ANX2"/>
<protein>
    <submittedName>
        <fullName evidence="2">Uncharacterized protein</fullName>
    </submittedName>
</protein>
<evidence type="ECO:0000313" key="3">
    <source>
        <dbReference type="Proteomes" id="UP000229916"/>
    </source>
</evidence>
<accession>A0A2M7ANX2</accession>
<dbReference type="EMBL" id="PEWD01000032">
    <property type="protein sequence ID" value="PIU69089.1"/>
    <property type="molecule type" value="Genomic_DNA"/>
</dbReference>
<name>A0A2M7ANX2_UNCKA</name>
<gene>
    <name evidence="2" type="ORF">COS81_01475</name>
</gene>
<proteinExistence type="predicted"/>
<keyword evidence="1" id="KW-0472">Membrane</keyword>
<reference evidence="3" key="1">
    <citation type="submission" date="2017-09" db="EMBL/GenBank/DDBJ databases">
        <title>Depth-based differentiation of microbial function through sediment-hosted aquifers and enrichment of novel symbionts in the deep terrestrial subsurface.</title>
        <authorList>
            <person name="Probst A.J."/>
            <person name="Ladd B."/>
            <person name="Jarett J.K."/>
            <person name="Geller-Mcgrath D.E."/>
            <person name="Sieber C.M.K."/>
            <person name="Emerson J.B."/>
            <person name="Anantharaman K."/>
            <person name="Thomas B.C."/>
            <person name="Malmstrom R."/>
            <person name="Stieglmeier M."/>
            <person name="Klingl A."/>
            <person name="Woyke T."/>
            <person name="Ryan C.M."/>
            <person name="Banfield J.F."/>
        </authorList>
    </citation>
    <scope>NUCLEOTIDE SEQUENCE [LARGE SCALE GENOMIC DNA]</scope>
</reference>
<feature type="transmembrane region" description="Helical" evidence="1">
    <location>
        <begin position="21"/>
        <end position="46"/>
    </location>
</feature>
<evidence type="ECO:0000313" key="2">
    <source>
        <dbReference type="EMBL" id="PIU69089.1"/>
    </source>
</evidence>
<dbReference type="Proteomes" id="UP000229916">
    <property type="component" value="Unassembled WGS sequence"/>
</dbReference>